<dbReference type="OrthoDB" id="66881at2759"/>
<reference evidence="6 7" key="1">
    <citation type="submission" date="2015-07" db="EMBL/GenBank/DDBJ databases">
        <title>The genome of the fungus Escovopsis weberi, a specialized disease agent of ant agriculture.</title>
        <authorList>
            <person name="de Man T.J."/>
            <person name="Stajich J.E."/>
            <person name="Kubicek C.P."/>
            <person name="Chenthamara K."/>
            <person name="Atanasova L."/>
            <person name="Druzhinina I.S."/>
            <person name="Birnbaum S."/>
            <person name="Barribeau S.M."/>
            <person name="Teiling C."/>
            <person name="Suen G."/>
            <person name="Currie C."/>
            <person name="Gerardo N.M."/>
        </authorList>
    </citation>
    <scope>NUCLEOTIDE SEQUENCE [LARGE SCALE GENOMIC DNA]</scope>
</reference>
<keyword evidence="4" id="KW-0521">NADP</keyword>
<keyword evidence="2" id="KW-0285">Flavoprotein</keyword>
<evidence type="ECO:0000256" key="5">
    <source>
        <dbReference type="ARBA" id="ARBA00023002"/>
    </source>
</evidence>
<dbReference type="Gene3D" id="3.50.50.60">
    <property type="entry name" value="FAD/NAD(P)-binding domain"/>
    <property type="match status" value="2"/>
</dbReference>
<keyword evidence="3" id="KW-0274">FAD</keyword>
<evidence type="ECO:0000256" key="3">
    <source>
        <dbReference type="ARBA" id="ARBA00022827"/>
    </source>
</evidence>
<dbReference type="Proteomes" id="UP000053831">
    <property type="component" value="Unassembled WGS sequence"/>
</dbReference>
<protein>
    <submittedName>
        <fullName evidence="6">Thiol-specific monooxygenase</fullName>
    </submittedName>
</protein>
<evidence type="ECO:0000256" key="2">
    <source>
        <dbReference type="ARBA" id="ARBA00022630"/>
    </source>
</evidence>
<dbReference type="InterPro" id="IPR020946">
    <property type="entry name" value="Flavin_mOase-like"/>
</dbReference>
<dbReference type="GO" id="GO:0050661">
    <property type="term" value="F:NADP binding"/>
    <property type="evidence" value="ECO:0007669"/>
    <property type="project" value="InterPro"/>
</dbReference>
<gene>
    <name evidence="6" type="ORF">ESCO_005311</name>
</gene>
<evidence type="ECO:0000313" key="7">
    <source>
        <dbReference type="Proteomes" id="UP000053831"/>
    </source>
</evidence>
<evidence type="ECO:0000313" key="6">
    <source>
        <dbReference type="EMBL" id="KOS20359.1"/>
    </source>
</evidence>
<dbReference type="InterPro" id="IPR036188">
    <property type="entry name" value="FAD/NAD-bd_sf"/>
</dbReference>
<sequence length="515" mass="55975">MTVQNCHPAKKVAVIGAGISGIQAAAYLLRQGLQVVVFERSSEPGGIWVYSEEPSPEPVWPCTKASVGDYQPTKPGQASLRSSADTNGAANGAEFAYASDDEARRAFAPGSALWAGIMTNVPSCLMVSNLAPWPAGTKSLIPHAQVKTYVQALAADHGAHGVTEYNTRVEELRKAPGGDKWDVRTVTLQGAGCALLERTWQFDAVVVASGHNWRPRVPDVPGLAEWKRRFPGRLMHSMQYRRPEFARGKSVVVVGNGVSALNICEELVAVGAKSVVQAVRQPAELPAHIWPPSVRRVQGLERFELSEEGEESTLADGAPIPGSIHLHGGEVLEAGTVDHVIFTTGFLNSLPYLSHLHEDDTAPEDAGPRTLVTSDGSLTHNLHKDIFYIPDPTLAFIGLPSDSATFHVFDFQAQVVARVFAGKAELPSEAAMREEYAQLVRDKGLKKRSLHSLRAAGEIEYVQALVDWCNRDAERLGAEQIKGHSDEWKQQRQHFYNQVIALMKGEPGAVWPGSE</sequence>
<organism evidence="6 7">
    <name type="scientific">Escovopsis weberi</name>
    <dbReference type="NCBI Taxonomy" id="150374"/>
    <lineage>
        <taxon>Eukaryota</taxon>
        <taxon>Fungi</taxon>
        <taxon>Dikarya</taxon>
        <taxon>Ascomycota</taxon>
        <taxon>Pezizomycotina</taxon>
        <taxon>Sordariomycetes</taxon>
        <taxon>Hypocreomycetidae</taxon>
        <taxon>Hypocreales</taxon>
        <taxon>Hypocreaceae</taxon>
        <taxon>Escovopsis</taxon>
    </lineage>
</organism>
<accession>A0A0M9VUX3</accession>
<dbReference type="Pfam" id="PF13450">
    <property type="entry name" value="NAD_binding_8"/>
    <property type="match status" value="1"/>
</dbReference>
<evidence type="ECO:0000256" key="4">
    <source>
        <dbReference type="ARBA" id="ARBA00022857"/>
    </source>
</evidence>
<dbReference type="SUPFAM" id="SSF51905">
    <property type="entry name" value="FAD/NAD(P)-binding domain"/>
    <property type="match status" value="2"/>
</dbReference>
<dbReference type="InterPro" id="IPR050346">
    <property type="entry name" value="FMO-like"/>
</dbReference>
<dbReference type="PANTHER" id="PTHR23023">
    <property type="entry name" value="DIMETHYLANILINE MONOOXYGENASE"/>
    <property type="match status" value="1"/>
</dbReference>
<dbReference type="GO" id="GO:0004499">
    <property type="term" value="F:N,N-dimethylaniline monooxygenase activity"/>
    <property type="evidence" value="ECO:0007669"/>
    <property type="project" value="InterPro"/>
</dbReference>
<dbReference type="PIRSF" id="PIRSF000332">
    <property type="entry name" value="FMO"/>
    <property type="match status" value="1"/>
</dbReference>
<dbReference type="InterPro" id="IPR000960">
    <property type="entry name" value="Flavin_mOase"/>
</dbReference>
<evidence type="ECO:0000256" key="1">
    <source>
        <dbReference type="ARBA" id="ARBA00009183"/>
    </source>
</evidence>
<keyword evidence="7" id="KW-1185">Reference proteome</keyword>
<dbReference type="Pfam" id="PF00743">
    <property type="entry name" value="FMO-like"/>
    <property type="match status" value="1"/>
</dbReference>
<dbReference type="EMBL" id="LGSR01000017">
    <property type="protein sequence ID" value="KOS20359.1"/>
    <property type="molecule type" value="Genomic_DNA"/>
</dbReference>
<comment type="caution">
    <text evidence="6">The sequence shown here is derived from an EMBL/GenBank/DDBJ whole genome shotgun (WGS) entry which is preliminary data.</text>
</comment>
<dbReference type="GO" id="GO:0050660">
    <property type="term" value="F:flavin adenine dinucleotide binding"/>
    <property type="evidence" value="ECO:0007669"/>
    <property type="project" value="InterPro"/>
</dbReference>
<comment type="similarity">
    <text evidence="1">Belongs to the FMO family.</text>
</comment>
<dbReference type="STRING" id="150374.A0A0M9VUX3"/>
<keyword evidence="5" id="KW-0560">Oxidoreductase</keyword>
<dbReference type="AlphaFoldDB" id="A0A0M9VUX3"/>
<proteinExistence type="inferred from homology"/>
<name>A0A0M9VUX3_ESCWE</name>
<dbReference type="PRINTS" id="PR00370">
    <property type="entry name" value="FMOXYGENASE"/>
</dbReference>
<keyword evidence="6" id="KW-0503">Monooxygenase</keyword>